<name>A0ABR6LX18_9ACTN</name>
<evidence type="ECO:0000313" key="2">
    <source>
        <dbReference type="Proteomes" id="UP000530530"/>
    </source>
</evidence>
<sequence>MLLRLAYLGVANAFAMLRLLPMSDRDKDAEILALRHQVTVLERQLGKERVRFAPSDRAFLAVLLHRLPLHVLRRLRLLVRPGTVLRWHRTLVARLKGVNIPIRLLSWVSPAEGKAAGVASGVSSGVVVLGVLVEDRPQVSFTGDEESVGALGPGGAYPSFRVGVGPRALWRSRDDGCAVAGEDGVECGGELAVPVPDEEPEAPRSVVEVHEQVAGELGDPCAGRVAGDAQNMDAQGGDLYDEEDIETPEEDGLHMHEVTGEQRVGLGAQKGTPGLLGGALRCGW</sequence>
<gene>
    <name evidence="1" type="ORF">BJY27_007857</name>
</gene>
<evidence type="ECO:0000313" key="1">
    <source>
        <dbReference type="EMBL" id="MBB4786896.1"/>
    </source>
</evidence>
<proteinExistence type="predicted"/>
<keyword evidence="2" id="KW-1185">Reference proteome</keyword>
<dbReference type="EMBL" id="JACHNG010000001">
    <property type="protein sequence ID" value="MBB4786896.1"/>
    <property type="molecule type" value="Genomic_DNA"/>
</dbReference>
<reference evidence="1 2" key="1">
    <citation type="submission" date="2020-08" db="EMBL/GenBank/DDBJ databases">
        <title>Sequencing the genomes of 1000 actinobacteria strains.</title>
        <authorList>
            <person name="Klenk H.-P."/>
        </authorList>
    </citation>
    <scope>NUCLEOTIDE SEQUENCE [LARGE SCALE GENOMIC DNA]</scope>
    <source>
        <strain evidence="1 2">DSM 41530</strain>
    </source>
</reference>
<accession>A0ABR6LX18</accession>
<comment type="caution">
    <text evidence="1">The sequence shown here is derived from an EMBL/GenBank/DDBJ whole genome shotgun (WGS) entry which is preliminary data.</text>
</comment>
<protein>
    <submittedName>
        <fullName evidence="1">Uncharacterized protein</fullName>
    </submittedName>
</protein>
<dbReference type="Proteomes" id="UP000530530">
    <property type="component" value="Unassembled WGS sequence"/>
</dbReference>
<organism evidence="1 2">
    <name type="scientific">Streptomyces rapamycinicus</name>
    <dbReference type="NCBI Taxonomy" id="1226757"/>
    <lineage>
        <taxon>Bacteria</taxon>
        <taxon>Bacillati</taxon>
        <taxon>Actinomycetota</taxon>
        <taxon>Actinomycetes</taxon>
        <taxon>Kitasatosporales</taxon>
        <taxon>Streptomycetaceae</taxon>
        <taxon>Streptomyces</taxon>
        <taxon>Streptomyces violaceusniger group</taxon>
    </lineage>
</organism>